<keyword evidence="3 10" id="KW-0436">Ligase</keyword>
<name>I7M3D3_TETTS</name>
<gene>
    <name evidence="13" type="ORF">TTHERM_00492850</name>
</gene>
<dbReference type="GeneID" id="7827985"/>
<dbReference type="PANTHER" id="PTHR42780">
    <property type="entry name" value="SOLEUCYL-TRNA SYNTHETASE"/>
    <property type="match status" value="1"/>
</dbReference>
<dbReference type="SUPFAM" id="SSF47323">
    <property type="entry name" value="Anticodon-binding domain of a subclass of class I aminoacyl-tRNA synthetases"/>
    <property type="match status" value="1"/>
</dbReference>
<dbReference type="FunFam" id="1.10.730.10:FF:000004">
    <property type="entry name" value="Isoleucyl-tRNA synthetase, cytoplasmic"/>
    <property type="match status" value="1"/>
</dbReference>
<dbReference type="InterPro" id="IPR009080">
    <property type="entry name" value="tRNAsynth_Ia_anticodon-bd"/>
</dbReference>
<reference evidence="14" key="1">
    <citation type="journal article" date="2006" name="PLoS Biol.">
        <title>Macronuclear genome sequence of the ciliate Tetrahymena thermophila, a model eukaryote.</title>
        <authorList>
            <person name="Eisen J.A."/>
            <person name="Coyne R.S."/>
            <person name="Wu M."/>
            <person name="Wu D."/>
            <person name="Thiagarajan M."/>
            <person name="Wortman J.R."/>
            <person name="Badger J.H."/>
            <person name="Ren Q."/>
            <person name="Amedeo P."/>
            <person name="Jones K.M."/>
            <person name="Tallon L.J."/>
            <person name="Delcher A.L."/>
            <person name="Salzberg S.L."/>
            <person name="Silva J.C."/>
            <person name="Haas B.J."/>
            <person name="Majoros W.H."/>
            <person name="Farzad M."/>
            <person name="Carlton J.M."/>
            <person name="Smith R.K. Jr."/>
            <person name="Garg J."/>
            <person name="Pearlman R.E."/>
            <person name="Karrer K.M."/>
            <person name="Sun L."/>
            <person name="Manning G."/>
            <person name="Elde N.C."/>
            <person name="Turkewitz A.P."/>
            <person name="Asai D.J."/>
            <person name="Wilkes D.E."/>
            <person name="Wang Y."/>
            <person name="Cai H."/>
            <person name="Collins K."/>
            <person name="Stewart B.A."/>
            <person name="Lee S.R."/>
            <person name="Wilamowska K."/>
            <person name="Weinberg Z."/>
            <person name="Ruzzo W.L."/>
            <person name="Wloga D."/>
            <person name="Gaertig J."/>
            <person name="Frankel J."/>
            <person name="Tsao C.-C."/>
            <person name="Gorovsky M.A."/>
            <person name="Keeling P.J."/>
            <person name="Waller R.F."/>
            <person name="Patron N.J."/>
            <person name="Cherry J.M."/>
            <person name="Stover N.A."/>
            <person name="Krieger C.J."/>
            <person name="del Toro C."/>
            <person name="Ryder H.F."/>
            <person name="Williamson S.C."/>
            <person name="Barbeau R.A."/>
            <person name="Hamilton E.P."/>
            <person name="Orias E."/>
        </authorList>
    </citation>
    <scope>NUCLEOTIDE SEQUENCE [LARGE SCALE GENOMIC DNA]</scope>
    <source>
        <strain evidence="14">SB210</strain>
    </source>
</reference>
<dbReference type="EC" id="6.1.1.5" evidence="2"/>
<dbReference type="GO" id="GO:0005524">
    <property type="term" value="F:ATP binding"/>
    <property type="evidence" value="ECO:0007669"/>
    <property type="project" value="UniProtKB-KW"/>
</dbReference>
<dbReference type="InterPro" id="IPR023586">
    <property type="entry name" value="Ile-tRNA-ligase_type2"/>
</dbReference>
<evidence type="ECO:0000256" key="8">
    <source>
        <dbReference type="ARBA" id="ARBA00032665"/>
    </source>
</evidence>
<dbReference type="Pfam" id="PF19302">
    <property type="entry name" value="DUF5915"/>
    <property type="match status" value="1"/>
</dbReference>
<feature type="domain" description="Methionyl/Valyl/Leucyl/Isoleucyl-tRNA synthetase anticodon-binding" evidence="12">
    <location>
        <begin position="723"/>
        <end position="875"/>
    </location>
</feature>
<keyword evidence="7 10" id="KW-0030">Aminoacyl-tRNA synthetase</keyword>
<dbReference type="InterPro" id="IPR002301">
    <property type="entry name" value="Ile-tRNA-ligase"/>
</dbReference>
<dbReference type="CDD" id="cd00818">
    <property type="entry name" value="IleRS_core"/>
    <property type="match status" value="1"/>
</dbReference>
<dbReference type="FunCoup" id="I7M3D3">
    <property type="interactions" value="536"/>
</dbReference>
<organism evidence="13 14">
    <name type="scientific">Tetrahymena thermophila (strain SB210)</name>
    <dbReference type="NCBI Taxonomy" id="312017"/>
    <lineage>
        <taxon>Eukaryota</taxon>
        <taxon>Sar</taxon>
        <taxon>Alveolata</taxon>
        <taxon>Ciliophora</taxon>
        <taxon>Intramacronucleata</taxon>
        <taxon>Oligohymenophorea</taxon>
        <taxon>Hymenostomatida</taxon>
        <taxon>Tetrahymenina</taxon>
        <taxon>Tetrahymenidae</taxon>
        <taxon>Tetrahymena</taxon>
    </lineage>
</organism>
<dbReference type="GO" id="GO:0004822">
    <property type="term" value="F:isoleucine-tRNA ligase activity"/>
    <property type="evidence" value="ECO:0007669"/>
    <property type="project" value="UniProtKB-EC"/>
</dbReference>
<evidence type="ECO:0000256" key="1">
    <source>
        <dbReference type="ARBA" id="ARBA00005594"/>
    </source>
</evidence>
<dbReference type="GO" id="GO:0006428">
    <property type="term" value="P:isoleucyl-tRNA aminoacylation"/>
    <property type="evidence" value="ECO:0007669"/>
    <property type="project" value="InterPro"/>
</dbReference>
<evidence type="ECO:0000256" key="6">
    <source>
        <dbReference type="ARBA" id="ARBA00022917"/>
    </source>
</evidence>
<dbReference type="Gene3D" id="3.40.50.620">
    <property type="entry name" value="HUPs"/>
    <property type="match status" value="2"/>
</dbReference>
<dbReference type="HAMAP" id="MF_02003">
    <property type="entry name" value="Ile_tRNA_synth_type2"/>
    <property type="match status" value="1"/>
</dbReference>
<dbReference type="STRING" id="312017.I7M3D3"/>
<dbReference type="InterPro" id="IPR001412">
    <property type="entry name" value="aa-tRNA-synth_I_CS"/>
</dbReference>
<dbReference type="FunFam" id="3.40.50.620:FF:000133">
    <property type="entry name" value="Isoleucyl-tRNA synthetase, cytoplasmic"/>
    <property type="match status" value="1"/>
</dbReference>
<keyword evidence="4 10" id="KW-0547">Nucleotide-binding</keyword>
<dbReference type="SUPFAM" id="SSF52374">
    <property type="entry name" value="Nucleotidylyl transferase"/>
    <property type="match status" value="1"/>
</dbReference>
<dbReference type="PANTHER" id="PTHR42780:SF1">
    <property type="entry name" value="ISOLEUCINE--TRNA LIGASE, CYTOPLASMIC"/>
    <property type="match status" value="1"/>
</dbReference>
<dbReference type="OrthoDB" id="1706657at2759"/>
<dbReference type="eggNOG" id="KOG0434">
    <property type="taxonomic scope" value="Eukaryota"/>
</dbReference>
<dbReference type="GO" id="GO:0000049">
    <property type="term" value="F:tRNA binding"/>
    <property type="evidence" value="ECO:0007669"/>
    <property type="project" value="InterPro"/>
</dbReference>
<dbReference type="InterPro" id="IPR033709">
    <property type="entry name" value="Anticodon_Ile_ABEc"/>
</dbReference>
<dbReference type="NCBIfam" id="TIGR00392">
    <property type="entry name" value="ileS"/>
    <property type="match status" value="1"/>
</dbReference>
<dbReference type="SUPFAM" id="SSF50677">
    <property type="entry name" value="ValRS/IleRS/LeuRS editing domain"/>
    <property type="match status" value="1"/>
</dbReference>
<dbReference type="InParanoid" id="I7M3D3"/>
<dbReference type="InterPro" id="IPR014729">
    <property type="entry name" value="Rossmann-like_a/b/a_fold"/>
</dbReference>
<evidence type="ECO:0000259" key="11">
    <source>
        <dbReference type="Pfam" id="PF00133"/>
    </source>
</evidence>
<accession>I7M3D3</accession>
<comment type="catalytic activity">
    <reaction evidence="9">
        <text>tRNA(Ile) + L-isoleucine + ATP = L-isoleucyl-tRNA(Ile) + AMP + diphosphate</text>
        <dbReference type="Rhea" id="RHEA:11060"/>
        <dbReference type="Rhea" id="RHEA-COMP:9666"/>
        <dbReference type="Rhea" id="RHEA-COMP:9695"/>
        <dbReference type="ChEBI" id="CHEBI:30616"/>
        <dbReference type="ChEBI" id="CHEBI:33019"/>
        <dbReference type="ChEBI" id="CHEBI:58045"/>
        <dbReference type="ChEBI" id="CHEBI:78442"/>
        <dbReference type="ChEBI" id="CHEBI:78528"/>
        <dbReference type="ChEBI" id="CHEBI:456215"/>
        <dbReference type="EC" id="6.1.1.5"/>
    </reaction>
</comment>
<dbReference type="Proteomes" id="UP000009168">
    <property type="component" value="Unassembled WGS sequence"/>
</dbReference>
<protein>
    <recommendedName>
        <fullName evidence="2">isoleucine--tRNA ligase</fullName>
        <ecNumber evidence="2">6.1.1.5</ecNumber>
    </recommendedName>
    <alternativeName>
        <fullName evidence="8">Isoleucyl-tRNA synthetase</fullName>
    </alternativeName>
</protein>
<evidence type="ECO:0000259" key="12">
    <source>
        <dbReference type="Pfam" id="PF08264"/>
    </source>
</evidence>
<dbReference type="InterPro" id="IPR002300">
    <property type="entry name" value="aa-tRNA-synth_Ia"/>
</dbReference>
<dbReference type="EMBL" id="GG662512">
    <property type="protein sequence ID" value="EAS02932.2"/>
    <property type="molecule type" value="Genomic_DNA"/>
</dbReference>
<evidence type="ECO:0000256" key="10">
    <source>
        <dbReference type="RuleBase" id="RU363035"/>
    </source>
</evidence>
<dbReference type="Pfam" id="PF00133">
    <property type="entry name" value="tRNA-synt_1"/>
    <property type="match status" value="1"/>
</dbReference>
<sequence length="1101" mass="127295">MILFKKLLIQKKVNYLSRLLMASKTTFKDLQEIPDFPKEEENILKFWDEINAFKQQLEKTKDCPPFTFYDGPPFATGLPHYGNLLAGTIKDVVCRYASQNGKYVERRFGWDCHGLPVEYEIDKKLGITNRQEVLKMGVDKYNAECRSIVMRYAQEWRSIVNRFGRWVDFDNDYKTLDLKFMESVWWVFKQMFDKGLVYRGCKVMPYSNGCATVLSNFETQQNYKEVDDPSLFIAFKTAEDPKTKFIAWTTTPWTLPSNLALVINKDFDYVKVLDAKTQEHYILAECRLPELYKKDKDGYKILEKFKGSELVGREYEPLFPYFLSRKQDGCFRILAGDFVTADAGTGIVHCAPGFGDDDYKVSVANNIIKPDDPPVPVDENGHFTNVVSDFAGVYIKEADKLIRKNLKERGLLLVDSSFKHNYPFCWRSDTPLIYKAVHCWFIKVTALKDDLLANNKKAYWVPKFAQEGRFNNWLQNVSDWCFSRSRFWGNPIPIWVSEDFEEVVCIGSVEELKKLTGATEITDLHKDFIDHLTIPSQKGKGVLRRIDEVFDCWFESGSMPYGQQHYPFSMNEEEFSKRFPADFIGEGIDQTRGWFYTLNVISTALRNSNPYKNLIVNGIVLAADGKKMSKSKKNYDDPLLIASKYSVDAIRLYMINSPLVRAEEMSFKSEGVFAVKKDIFLPWYNAYKFLIQSITRWELATGKDYMFNEQLSVDTTKLTNPTDRWIIISCQNLINYVRIEMEKYHLYNVVPRLIHFLENLTNWYIRLNRNRLKGDYGLEEQETSLNVLFNVILNSTILMSPLVPFITESFYQNLRKVIPKGSSYLEESIHFLRIPTPKQELLDEKIERNFERMQNIINFARTLREKRKVSLKQPIMSLTVINQDQEFHDSLKDYIQYIEDEINTPSILHEINTANYVDLKAIPNHKLLGQKLGKEYNKDLKAAAGNLSAKDIETLKTTGSIDLVGKKLLLEDFTITQNYKKEYSSGDLELGGEGEVILLLNLAQDEKLKSKGLVREFTSNVQKTKKKTGLKVDDNIVIYYDVTKAPKLNAAIQSDLEAVQKVLKKPLVPLSEKNAALKIVENSLLTFQVDEESVTIEIAYA</sequence>
<feature type="domain" description="Aminoacyl-tRNA synthetase class Ia" evidence="11">
    <location>
        <begin position="43"/>
        <end position="666"/>
    </location>
</feature>
<dbReference type="Pfam" id="PF08264">
    <property type="entry name" value="Anticodon_1"/>
    <property type="match status" value="1"/>
</dbReference>
<evidence type="ECO:0000256" key="7">
    <source>
        <dbReference type="ARBA" id="ARBA00023146"/>
    </source>
</evidence>
<dbReference type="PROSITE" id="PS00178">
    <property type="entry name" value="AA_TRNA_LIGASE_I"/>
    <property type="match status" value="1"/>
</dbReference>
<keyword evidence="14" id="KW-1185">Reference proteome</keyword>
<dbReference type="RefSeq" id="XP_001023177.2">
    <property type="nucleotide sequence ID" value="XM_001023177.3"/>
</dbReference>
<evidence type="ECO:0000313" key="13">
    <source>
        <dbReference type="EMBL" id="EAS02932.2"/>
    </source>
</evidence>
<dbReference type="InterPro" id="IPR013155">
    <property type="entry name" value="M/V/L/I-tRNA-synth_anticd-bd"/>
</dbReference>
<dbReference type="PRINTS" id="PR00984">
    <property type="entry name" value="TRNASYNTHILE"/>
</dbReference>
<dbReference type="GO" id="GO:0002161">
    <property type="term" value="F:aminoacyl-tRNA deacylase activity"/>
    <property type="evidence" value="ECO:0007669"/>
    <property type="project" value="InterPro"/>
</dbReference>
<dbReference type="KEGG" id="tet:TTHERM_00492850"/>
<evidence type="ECO:0000256" key="5">
    <source>
        <dbReference type="ARBA" id="ARBA00022840"/>
    </source>
</evidence>
<proteinExistence type="inferred from homology"/>
<keyword evidence="5 10" id="KW-0067">ATP-binding</keyword>
<keyword evidence="6 10" id="KW-0648">Protein biosynthesis</keyword>
<evidence type="ECO:0000256" key="4">
    <source>
        <dbReference type="ARBA" id="ARBA00022741"/>
    </source>
</evidence>
<dbReference type="AlphaFoldDB" id="I7M3D3"/>
<evidence type="ECO:0000256" key="2">
    <source>
        <dbReference type="ARBA" id="ARBA00013165"/>
    </source>
</evidence>
<dbReference type="Gene3D" id="1.10.730.10">
    <property type="entry name" value="Isoleucyl-tRNA Synthetase, Domain 1"/>
    <property type="match status" value="1"/>
</dbReference>
<dbReference type="FunFam" id="3.40.50.620:FF:000023">
    <property type="entry name" value="Isoleucyl-tRNA synthetase,cytoplasmic"/>
    <property type="match status" value="1"/>
</dbReference>
<evidence type="ECO:0000256" key="3">
    <source>
        <dbReference type="ARBA" id="ARBA00022598"/>
    </source>
</evidence>
<dbReference type="CDD" id="cd07961">
    <property type="entry name" value="Anticodon_Ia_Ile_ABEc"/>
    <property type="match status" value="1"/>
</dbReference>
<comment type="similarity">
    <text evidence="1 10">Belongs to the class-I aminoacyl-tRNA synthetase family.</text>
</comment>
<evidence type="ECO:0000256" key="9">
    <source>
        <dbReference type="ARBA" id="ARBA00048359"/>
    </source>
</evidence>
<evidence type="ECO:0000313" key="14">
    <source>
        <dbReference type="Proteomes" id="UP000009168"/>
    </source>
</evidence>
<dbReference type="InterPro" id="IPR009008">
    <property type="entry name" value="Val/Leu/Ile-tRNA-synth_edit"/>
</dbReference>